<reference evidence="1 2" key="1">
    <citation type="submission" date="2014-11" db="EMBL/GenBank/DDBJ databases">
        <title>Genetic blueprint of the zoonotic pathogen Toxocara canis.</title>
        <authorList>
            <person name="Zhu X.-Q."/>
            <person name="Korhonen P.K."/>
            <person name="Cai H."/>
            <person name="Young N.D."/>
            <person name="Nejsum P."/>
            <person name="von Samson-Himmelstjerna G."/>
            <person name="Boag P.R."/>
            <person name="Tan P."/>
            <person name="Li Q."/>
            <person name="Min J."/>
            <person name="Yang Y."/>
            <person name="Wang X."/>
            <person name="Fang X."/>
            <person name="Hall R.S."/>
            <person name="Hofmann A."/>
            <person name="Sternberg P.W."/>
            <person name="Jex A.R."/>
            <person name="Gasser R.B."/>
        </authorList>
    </citation>
    <scope>NUCLEOTIDE SEQUENCE [LARGE SCALE GENOMIC DNA]</scope>
    <source>
        <strain evidence="1">PN_DK_2014</strain>
    </source>
</reference>
<sequence>MGDFNAKVGKWRQDEKYVGKFELGERNERGERLVTFAEKKKLHTGNSLFRKQLSKRWTWFFGLLPVVAGSGYQRGLRRLYAEDGHSLT</sequence>
<dbReference type="Proteomes" id="UP000031036">
    <property type="component" value="Unassembled WGS sequence"/>
</dbReference>
<name>A0A0B2UU20_TOXCA</name>
<proteinExistence type="predicted"/>
<dbReference type="OrthoDB" id="5849469at2759"/>
<dbReference type="STRING" id="6265.A0A0B2UU20"/>
<dbReference type="InterPro" id="IPR036691">
    <property type="entry name" value="Endo/exonu/phosph_ase_sf"/>
</dbReference>
<dbReference type="EMBL" id="JPKZ01003257">
    <property type="protein sequence ID" value="KHN72355.1"/>
    <property type="molecule type" value="Genomic_DNA"/>
</dbReference>
<organism evidence="1 2">
    <name type="scientific">Toxocara canis</name>
    <name type="common">Canine roundworm</name>
    <dbReference type="NCBI Taxonomy" id="6265"/>
    <lineage>
        <taxon>Eukaryota</taxon>
        <taxon>Metazoa</taxon>
        <taxon>Ecdysozoa</taxon>
        <taxon>Nematoda</taxon>
        <taxon>Chromadorea</taxon>
        <taxon>Rhabditida</taxon>
        <taxon>Spirurina</taxon>
        <taxon>Ascaridomorpha</taxon>
        <taxon>Ascaridoidea</taxon>
        <taxon>Toxocaridae</taxon>
        <taxon>Toxocara</taxon>
    </lineage>
</organism>
<evidence type="ECO:0008006" key="3">
    <source>
        <dbReference type="Google" id="ProtNLM"/>
    </source>
</evidence>
<dbReference type="AlphaFoldDB" id="A0A0B2UU20"/>
<dbReference type="OMA" id="LSKRWTW"/>
<dbReference type="Gene3D" id="3.60.10.10">
    <property type="entry name" value="Endonuclease/exonuclease/phosphatase"/>
    <property type="match status" value="1"/>
</dbReference>
<accession>A0A0B2UU20</accession>
<comment type="caution">
    <text evidence="1">The sequence shown here is derived from an EMBL/GenBank/DDBJ whole genome shotgun (WGS) entry which is preliminary data.</text>
</comment>
<keyword evidence="2" id="KW-1185">Reference proteome</keyword>
<protein>
    <recommendedName>
        <fullName evidence="3">Craniofacial development protein 2</fullName>
    </recommendedName>
</protein>
<evidence type="ECO:0000313" key="1">
    <source>
        <dbReference type="EMBL" id="KHN72355.1"/>
    </source>
</evidence>
<evidence type="ECO:0000313" key="2">
    <source>
        <dbReference type="Proteomes" id="UP000031036"/>
    </source>
</evidence>
<gene>
    <name evidence="1" type="ORF">Tcan_12975</name>
</gene>